<evidence type="ECO:0000259" key="2">
    <source>
        <dbReference type="PROSITE" id="PS50110"/>
    </source>
</evidence>
<dbReference type="InterPro" id="IPR001789">
    <property type="entry name" value="Sig_transdc_resp-reg_receiver"/>
</dbReference>
<dbReference type="AlphaFoldDB" id="A0A2Z5V7I3"/>
<feature type="modified residue" description="4-aspartylphosphate" evidence="1">
    <location>
        <position position="79"/>
    </location>
</feature>
<evidence type="ECO:0000313" key="3">
    <source>
        <dbReference type="EMBL" id="BBB15377.1"/>
    </source>
</evidence>
<keyword evidence="1" id="KW-0597">Phosphoprotein</keyword>
<organism evidence="3 4">
    <name type="scientific">Candidatus Rickettsiella viridis</name>
    <dbReference type="NCBI Taxonomy" id="676208"/>
    <lineage>
        <taxon>Bacteria</taxon>
        <taxon>Pseudomonadati</taxon>
        <taxon>Pseudomonadota</taxon>
        <taxon>Gammaproteobacteria</taxon>
        <taxon>Legionellales</taxon>
        <taxon>Coxiellaceae</taxon>
        <taxon>Rickettsiella</taxon>
    </lineage>
</organism>
<dbReference type="CDD" id="cd17546">
    <property type="entry name" value="REC_hyHK_CKI1_RcsC-like"/>
    <property type="match status" value="1"/>
</dbReference>
<dbReference type="PROSITE" id="PS50110">
    <property type="entry name" value="RESPONSE_REGULATORY"/>
    <property type="match status" value="1"/>
</dbReference>
<name>A0A2Z5V7I3_9COXI</name>
<dbReference type="Pfam" id="PF00072">
    <property type="entry name" value="Response_reg"/>
    <property type="match status" value="1"/>
</dbReference>
<dbReference type="PANTHER" id="PTHR45530">
    <property type="entry name" value="SENSORY TRANSDUCTION HISTIDINE KINASE"/>
    <property type="match status" value="1"/>
</dbReference>
<dbReference type="EMBL" id="AP018005">
    <property type="protein sequence ID" value="BBB15377.1"/>
    <property type="molecule type" value="Genomic_DNA"/>
</dbReference>
<dbReference type="OrthoDB" id="5634458at2"/>
<feature type="domain" description="Response regulatory" evidence="2">
    <location>
        <begin position="30"/>
        <end position="149"/>
    </location>
</feature>
<gene>
    <name evidence="3" type="ORF">RVIR1_08960</name>
</gene>
<evidence type="ECO:0000313" key="4">
    <source>
        <dbReference type="Proteomes" id="UP000282483"/>
    </source>
</evidence>
<dbReference type="SUPFAM" id="SSF52172">
    <property type="entry name" value="CheY-like"/>
    <property type="match status" value="1"/>
</dbReference>
<protein>
    <submittedName>
        <fullName evidence="3">Putative sensory box histidine kinase/response regulator</fullName>
    </submittedName>
</protein>
<dbReference type="GO" id="GO:0000160">
    <property type="term" value="P:phosphorelay signal transduction system"/>
    <property type="evidence" value="ECO:0007669"/>
    <property type="project" value="InterPro"/>
</dbReference>
<dbReference type="Gene3D" id="3.40.50.2300">
    <property type="match status" value="1"/>
</dbReference>
<dbReference type="PANTHER" id="PTHR45530:SF3">
    <property type="entry name" value="TWO-COMPONENT SYSTEM NARL FAMILY SENSOR HISTIDINE KINASE BARA"/>
    <property type="match status" value="1"/>
</dbReference>
<keyword evidence="3" id="KW-0418">Kinase</keyword>
<keyword evidence="4" id="KW-1185">Reference proteome</keyword>
<dbReference type="KEGG" id="rvi:RVIR1_08960"/>
<sequence>MRKIARLFCPPFSFKQEKHIQRKEVFPKYSILLAEDNLLVAHAIKNLLEPQGYRVAAVEDGVKALTYLKSYMYDWALLDIVLPEVDGIDLVHNYRDWEKETNKSYLPIFGLTGYPFKSMERICKEAGMDFLFEKPFKIDDLKIIEDFLK</sequence>
<dbReference type="RefSeq" id="WP_126322837.1">
    <property type="nucleotide sequence ID" value="NZ_AP018005.1"/>
</dbReference>
<dbReference type="InterPro" id="IPR011006">
    <property type="entry name" value="CheY-like_superfamily"/>
</dbReference>
<reference evidence="3 4" key="1">
    <citation type="submission" date="2017-03" db="EMBL/GenBank/DDBJ databases">
        <title>The genome sequence of Candidatus Rickettsiella viridis.</title>
        <authorList>
            <person name="Nikoh N."/>
            <person name="Tsuchida T."/>
            <person name="Yamaguchi K."/>
            <person name="Maeda T."/>
            <person name="Shigenobu S."/>
            <person name="Fukatsu T."/>
        </authorList>
    </citation>
    <scope>NUCLEOTIDE SEQUENCE [LARGE SCALE GENOMIC DNA]</scope>
    <source>
        <strain evidence="3 4">Ap-RA04</strain>
    </source>
</reference>
<evidence type="ECO:0000256" key="1">
    <source>
        <dbReference type="PROSITE-ProRule" id="PRU00169"/>
    </source>
</evidence>
<dbReference type="SMART" id="SM00448">
    <property type="entry name" value="REC"/>
    <property type="match status" value="1"/>
</dbReference>
<dbReference type="GO" id="GO:0016301">
    <property type="term" value="F:kinase activity"/>
    <property type="evidence" value="ECO:0007669"/>
    <property type="project" value="UniProtKB-KW"/>
</dbReference>
<proteinExistence type="predicted"/>
<keyword evidence="3" id="KW-0808">Transferase</keyword>
<accession>A0A2Z5V7I3</accession>
<dbReference type="Proteomes" id="UP000282483">
    <property type="component" value="Chromosome"/>
</dbReference>